<keyword evidence="1" id="KW-1133">Transmembrane helix</keyword>
<dbReference type="GeneID" id="70238992"/>
<name>A0A9P8NVY1_9ASCO</name>
<feature type="transmembrane region" description="Helical" evidence="1">
    <location>
        <begin position="87"/>
        <end position="110"/>
    </location>
</feature>
<evidence type="ECO:0000256" key="1">
    <source>
        <dbReference type="SAM" id="Phobius"/>
    </source>
</evidence>
<keyword evidence="3" id="KW-1185">Reference proteome</keyword>
<keyword evidence="1" id="KW-0472">Membrane</keyword>
<reference evidence="2" key="2">
    <citation type="submission" date="2021-01" db="EMBL/GenBank/DDBJ databases">
        <authorList>
            <person name="Schikora-Tamarit M.A."/>
        </authorList>
    </citation>
    <scope>NUCLEOTIDE SEQUENCE</scope>
    <source>
        <strain evidence="2">CBS6075</strain>
    </source>
</reference>
<evidence type="ECO:0000313" key="2">
    <source>
        <dbReference type="EMBL" id="KAH3660442.1"/>
    </source>
</evidence>
<organism evidence="2 3">
    <name type="scientific">Ogataea philodendri</name>
    <dbReference type="NCBI Taxonomy" id="1378263"/>
    <lineage>
        <taxon>Eukaryota</taxon>
        <taxon>Fungi</taxon>
        <taxon>Dikarya</taxon>
        <taxon>Ascomycota</taxon>
        <taxon>Saccharomycotina</taxon>
        <taxon>Pichiomycetes</taxon>
        <taxon>Pichiales</taxon>
        <taxon>Pichiaceae</taxon>
        <taxon>Ogataea</taxon>
    </lineage>
</organism>
<accession>A0A9P8NVY1</accession>
<comment type="caution">
    <text evidence="2">The sequence shown here is derived from an EMBL/GenBank/DDBJ whole genome shotgun (WGS) entry which is preliminary data.</text>
</comment>
<keyword evidence="1" id="KW-0812">Transmembrane</keyword>
<dbReference type="EMBL" id="JAEUBE010000504">
    <property type="protein sequence ID" value="KAH3660442.1"/>
    <property type="molecule type" value="Genomic_DNA"/>
</dbReference>
<proteinExistence type="predicted"/>
<protein>
    <submittedName>
        <fullName evidence="2">Uncharacterized protein</fullName>
    </submittedName>
</protein>
<sequence length="155" mass="18082">MADFADLKPIITNNKRGRYSSNRPRVLYEEIIETPDELIIAGKSKGPEPKSDEQRKSSSKYFGMEDLYYENEVFDESHWEAMIGFTLVRIASPLFFIIHCAFILGVLYYKYGFSIDDQTAKIMPHIMFPLVLNLAVVHVFNKWYFSGSYYKLRTP</sequence>
<dbReference type="RefSeq" id="XP_046058145.1">
    <property type="nucleotide sequence ID" value="XM_046208379.1"/>
</dbReference>
<evidence type="ECO:0000313" key="3">
    <source>
        <dbReference type="Proteomes" id="UP000769157"/>
    </source>
</evidence>
<dbReference type="Proteomes" id="UP000769157">
    <property type="component" value="Unassembled WGS sequence"/>
</dbReference>
<dbReference type="OrthoDB" id="3993280at2759"/>
<dbReference type="AlphaFoldDB" id="A0A9P8NVY1"/>
<gene>
    <name evidence="2" type="ORF">OGAPHI_007028</name>
</gene>
<reference evidence="2" key="1">
    <citation type="journal article" date="2021" name="Open Biol.">
        <title>Shared evolutionary footprints suggest mitochondrial oxidative damage underlies multiple complex I losses in fungi.</title>
        <authorList>
            <person name="Schikora-Tamarit M.A."/>
            <person name="Marcet-Houben M."/>
            <person name="Nosek J."/>
            <person name="Gabaldon T."/>
        </authorList>
    </citation>
    <scope>NUCLEOTIDE SEQUENCE</scope>
    <source>
        <strain evidence="2">CBS6075</strain>
    </source>
</reference>
<feature type="transmembrane region" description="Helical" evidence="1">
    <location>
        <begin position="122"/>
        <end position="145"/>
    </location>
</feature>